<dbReference type="PANTHER" id="PTHR30575:SF3">
    <property type="entry name" value="PEPTIDASE M20 DIMERISATION DOMAIN-CONTAINING PROTEIN"/>
    <property type="match status" value="1"/>
</dbReference>
<dbReference type="Proteomes" id="UP000316988">
    <property type="component" value="Unassembled WGS sequence"/>
</dbReference>
<dbReference type="GO" id="GO:0046872">
    <property type="term" value="F:metal ion binding"/>
    <property type="evidence" value="ECO:0007669"/>
    <property type="project" value="UniProtKB-KW"/>
</dbReference>
<gene>
    <name evidence="3" type="ORF">FNM00_06990</name>
</gene>
<dbReference type="InterPro" id="IPR011650">
    <property type="entry name" value="Peptidase_M20_dimer"/>
</dbReference>
<dbReference type="NCBIfam" id="TIGR01891">
    <property type="entry name" value="amidohydrolases"/>
    <property type="match status" value="1"/>
</dbReference>
<sequence>MELGPLTEIRRDLHRHAELGFMEFRTASRVEDHLAGLPLTWRRGAEAIDLSQIAVLPEEAEQDFWAQAAIDAGVSRDRVDYFRRHGTALVAEIEGTRDGPIWAVRSDMDALPIAESAQPEHRPQQLDFRSRTPAMHACGHDAHTAIGIGLLHRLAADRDFPGTVRVLFQPAEEGVRGARGMIAAGVLKGVDAMLAVHVLGDRPLGTLIGSVTGAMATEKLRIRFRGRASHAAVSPEDGRNALIAAAMASLGIMSLPRFSAADTRLNVGTLHAGDNVNIVPETAELTCEARAADDDVLTELIRRVRRVVEGVAHTQEVDHDIAVVGASCTISPTPSLVEEVLRAAQHVEALQDRLPTHFQPASDDMHLMVREVQDHGGRGAYINIGGASPGPHHSPTFDLEERFMLDAVDVLEAVVRGRGDTEGPKGGDR</sequence>
<feature type="binding site" evidence="1">
    <location>
        <position position="140"/>
    </location>
    <ligand>
        <name>Mn(2+)</name>
        <dbReference type="ChEBI" id="CHEBI:29035"/>
        <label>2</label>
    </ligand>
</feature>
<proteinExistence type="predicted"/>
<dbReference type="OrthoDB" id="9777385at2"/>
<feature type="binding site" evidence="1">
    <location>
        <position position="197"/>
    </location>
    <ligand>
        <name>Mn(2+)</name>
        <dbReference type="ChEBI" id="CHEBI:29035"/>
        <label>2</label>
    </ligand>
</feature>
<dbReference type="GO" id="GO:0005737">
    <property type="term" value="C:cytoplasm"/>
    <property type="evidence" value="ECO:0007669"/>
    <property type="project" value="TreeGrafter"/>
</dbReference>
<accession>A0A554SD77</accession>
<protein>
    <submittedName>
        <fullName evidence="3">Amidohydrolase</fullName>
    </submittedName>
</protein>
<comment type="caution">
    <text evidence="3">The sequence shown here is derived from an EMBL/GenBank/DDBJ whole genome shotgun (WGS) entry which is preliminary data.</text>
</comment>
<evidence type="ECO:0000256" key="1">
    <source>
        <dbReference type="PIRSR" id="PIRSR005962-1"/>
    </source>
</evidence>
<dbReference type="InterPro" id="IPR036264">
    <property type="entry name" value="Bact_exopeptidase_dim_dom"/>
</dbReference>
<dbReference type="Pfam" id="PF01546">
    <property type="entry name" value="Peptidase_M20"/>
    <property type="match status" value="1"/>
</dbReference>
<feature type="binding site" evidence="1">
    <location>
        <position position="173"/>
    </location>
    <ligand>
        <name>Mn(2+)</name>
        <dbReference type="ChEBI" id="CHEBI:29035"/>
        <label>1</label>
    </ligand>
</feature>
<reference evidence="3 4" key="1">
    <citation type="submission" date="2019-07" db="EMBL/GenBank/DDBJ databases">
        <authorList>
            <person name="Zhao L.H."/>
        </authorList>
    </citation>
    <scope>NUCLEOTIDE SEQUENCE [LARGE SCALE GENOMIC DNA]</scope>
    <source>
        <strain evidence="3 4">Co35</strain>
    </source>
</reference>
<evidence type="ECO:0000313" key="3">
    <source>
        <dbReference type="EMBL" id="TSD64286.1"/>
    </source>
</evidence>
<keyword evidence="1" id="KW-0479">Metal-binding</keyword>
<dbReference type="InterPro" id="IPR052030">
    <property type="entry name" value="Peptidase_M20/M20A_hydrolases"/>
</dbReference>
<dbReference type="AlphaFoldDB" id="A0A554SD77"/>
<dbReference type="Pfam" id="PF07687">
    <property type="entry name" value="M20_dimer"/>
    <property type="match status" value="1"/>
</dbReference>
<evidence type="ECO:0000259" key="2">
    <source>
        <dbReference type="Pfam" id="PF07687"/>
    </source>
</evidence>
<dbReference type="PANTHER" id="PTHR30575">
    <property type="entry name" value="PEPTIDASE M20"/>
    <property type="match status" value="1"/>
</dbReference>
<dbReference type="GO" id="GO:0046657">
    <property type="term" value="P:folic acid catabolic process"/>
    <property type="evidence" value="ECO:0007669"/>
    <property type="project" value="TreeGrafter"/>
</dbReference>
<dbReference type="Gene3D" id="3.40.630.10">
    <property type="entry name" value="Zn peptidases"/>
    <property type="match status" value="1"/>
</dbReference>
<feature type="binding site" evidence="1">
    <location>
        <position position="393"/>
    </location>
    <ligand>
        <name>Mn(2+)</name>
        <dbReference type="ChEBI" id="CHEBI:29035"/>
        <label>2</label>
    </ligand>
</feature>
<name>A0A554SD77_9ACTN</name>
<dbReference type="InterPro" id="IPR002933">
    <property type="entry name" value="Peptidase_M20"/>
</dbReference>
<dbReference type="SUPFAM" id="SSF53187">
    <property type="entry name" value="Zn-dependent exopeptidases"/>
    <property type="match status" value="1"/>
</dbReference>
<dbReference type="GO" id="GO:0016805">
    <property type="term" value="F:dipeptidase activity"/>
    <property type="evidence" value="ECO:0007669"/>
    <property type="project" value="TreeGrafter"/>
</dbReference>
<dbReference type="EMBL" id="VLNT01000004">
    <property type="protein sequence ID" value="TSD64286.1"/>
    <property type="molecule type" value="Genomic_DNA"/>
</dbReference>
<dbReference type="SUPFAM" id="SSF55031">
    <property type="entry name" value="Bacterial exopeptidase dimerisation domain"/>
    <property type="match status" value="1"/>
</dbReference>
<keyword evidence="4" id="KW-1185">Reference proteome</keyword>
<keyword evidence="1" id="KW-0464">Manganese</keyword>
<feature type="domain" description="Peptidase M20 dimerisation" evidence="2">
    <location>
        <begin position="220"/>
        <end position="311"/>
    </location>
</feature>
<organism evidence="3 4">
    <name type="scientific">Aeromicrobium piscarium</name>
    <dbReference type="NCBI Taxonomy" id="2590901"/>
    <lineage>
        <taxon>Bacteria</taxon>
        <taxon>Bacillati</taxon>
        <taxon>Actinomycetota</taxon>
        <taxon>Actinomycetes</taxon>
        <taxon>Propionibacteriales</taxon>
        <taxon>Nocardioidaceae</taxon>
        <taxon>Aeromicrobium</taxon>
    </lineage>
</organism>
<feature type="binding site" evidence="1">
    <location>
        <position position="138"/>
    </location>
    <ligand>
        <name>Mn(2+)</name>
        <dbReference type="ChEBI" id="CHEBI:29035"/>
        <label>2</label>
    </ligand>
</feature>
<dbReference type="InterPro" id="IPR017439">
    <property type="entry name" value="Amidohydrolase"/>
</dbReference>
<keyword evidence="3" id="KW-0378">Hydrolase</keyword>
<comment type="cofactor">
    <cofactor evidence="1">
        <name>Mn(2+)</name>
        <dbReference type="ChEBI" id="CHEBI:29035"/>
    </cofactor>
    <text evidence="1">The Mn(2+) ion enhances activity.</text>
</comment>
<evidence type="ECO:0000313" key="4">
    <source>
        <dbReference type="Proteomes" id="UP000316988"/>
    </source>
</evidence>
<dbReference type="GO" id="GO:0071713">
    <property type="term" value="F:para-aminobenzoyl-glutamate hydrolase activity"/>
    <property type="evidence" value="ECO:0007669"/>
    <property type="project" value="TreeGrafter"/>
</dbReference>
<dbReference type="PIRSF" id="PIRSF005962">
    <property type="entry name" value="Pept_M20D_amidohydro"/>
    <property type="match status" value="1"/>
</dbReference>